<evidence type="ECO:0000313" key="1">
    <source>
        <dbReference type="EMBL" id="CAB4039423.1"/>
    </source>
</evidence>
<dbReference type="Proteomes" id="UP001152795">
    <property type="component" value="Unassembled WGS sequence"/>
</dbReference>
<name>A0A6S7LNH1_PARCT</name>
<evidence type="ECO:0000313" key="2">
    <source>
        <dbReference type="Proteomes" id="UP001152795"/>
    </source>
</evidence>
<organism evidence="1 2">
    <name type="scientific">Paramuricea clavata</name>
    <name type="common">Red gorgonian</name>
    <name type="synonym">Violescent sea-whip</name>
    <dbReference type="NCBI Taxonomy" id="317549"/>
    <lineage>
        <taxon>Eukaryota</taxon>
        <taxon>Metazoa</taxon>
        <taxon>Cnidaria</taxon>
        <taxon>Anthozoa</taxon>
        <taxon>Octocorallia</taxon>
        <taxon>Malacalcyonacea</taxon>
        <taxon>Plexauridae</taxon>
        <taxon>Paramuricea</taxon>
    </lineage>
</organism>
<reference evidence="1" key="1">
    <citation type="submission" date="2020-04" db="EMBL/GenBank/DDBJ databases">
        <authorList>
            <person name="Alioto T."/>
            <person name="Alioto T."/>
            <person name="Gomez Garrido J."/>
        </authorList>
    </citation>
    <scope>NUCLEOTIDE SEQUENCE</scope>
    <source>
        <strain evidence="1">A484AB</strain>
    </source>
</reference>
<proteinExistence type="predicted"/>
<accession>A0A6S7LNH1</accession>
<dbReference type="OrthoDB" id="6228606at2759"/>
<keyword evidence="2" id="KW-1185">Reference proteome</keyword>
<feature type="non-terminal residue" evidence="1">
    <location>
        <position position="112"/>
    </location>
</feature>
<sequence length="112" mass="12916">MDKVLRPERLETDPNSSTAATEWQHWKRTFENFLSVLPRERLDKFGVLTNFVSPTVFQYIEDSEDYTAAIAILEALFVKPTNEIYARHLLATSAKRRDISRKSVGEKQLSSP</sequence>
<dbReference type="AlphaFoldDB" id="A0A6S7LNH1"/>
<gene>
    <name evidence="1" type="ORF">PACLA_8A038150</name>
</gene>
<comment type="caution">
    <text evidence="1">The sequence shown here is derived from an EMBL/GenBank/DDBJ whole genome shotgun (WGS) entry which is preliminary data.</text>
</comment>
<dbReference type="EMBL" id="CACRXK020025367">
    <property type="protein sequence ID" value="CAB4039423.1"/>
    <property type="molecule type" value="Genomic_DNA"/>
</dbReference>
<protein>
    <submittedName>
        <fullName evidence="1">Uncharacterized protein</fullName>
    </submittedName>
</protein>